<feature type="transmembrane region" description="Helical" evidence="1">
    <location>
        <begin position="160"/>
        <end position="180"/>
    </location>
</feature>
<dbReference type="STRING" id="1335048.AKL17_2894"/>
<dbReference type="OrthoDB" id="7775149at2"/>
<comment type="similarity">
    <text evidence="1">Belongs to the DedA family.</text>
</comment>
<dbReference type="AlphaFoldDB" id="A0A159Z6K0"/>
<dbReference type="KEGG" id="daa:AKL17_2894"/>
<dbReference type="RefSeq" id="WP_066814249.1">
    <property type="nucleotide sequence ID" value="NZ_CP012661.1"/>
</dbReference>
<gene>
    <name evidence="2" type="ORF">AKL17_2894</name>
</gene>
<sequence length="192" mass="20560">MEALIEQNLGSPLLLAILLFAATFVLEEAAILLAAGLAAAGEMTAGLALASVGTGMIVSDWCLYGLGALAARNRRIADWVSQDRLQQGRHLLHRSTFAAGLLARIIPWLLFPIFVASGFLRVGFRRFAIINAAIALVYVVAVFYGAFGLYAVLMARLGDWAWLAGAAVLLAVLWGGRALGRRYFSGKTDPEP</sequence>
<dbReference type="GO" id="GO:0005886">
    <property type="term" value="C:plasma membrane"/>
    <property type="evidence" value="ECO:0007669"/>
    <property type="project" value="UniProtKB-SubCell"/>
</dbReference>
<feature type="transmembrane region" description="Helical" evidence="1">
    <location>
        <begin position="45"/>
        <end position="70"/>
    </location>
</feature>
<dbReference type="EMBL" id="CP012661">
    <property type="protein sequence ID" value="AMY70130.1"/>
    <property type="molecule type" value="Genomic_DNA"/>
</dbReference>
<reference evidence="2 3" key="1">
    <citation type="submission" date="2015-09" db="EMBL/GenBank/DDBJ databases">
        <title>Complete genome sequence of Defluviimonas alba cai42t isolated from an oilfield in Xinjiang.</title>
        <authorList>
            <person name="Geng S."/>
            <person name="Pan X."/>
            <person name="Wu X."/>
        </authorList>
    </citation>
    <scope>NUCLEOTIDE SEQUENCE [LARGE SCALE GENOMIC DNA]</scope>
    <source>
        <strain evidence="3">cai42</strain>
    </source>
</reference>
<dbReference type="PANTHER" id="PTHR30353">
    <property type="entry name" value="INNER MEMBRANE PROTEIN DEDA-RELATED"/>
    <property type="match status" value="1"/>
</dbReference>
<keyword evidence="1" id="KW-0812">Transmembrane</keyword>
<protein>
    <recommendedName>
        <fullName evidence="4">Membrane protein DedA with SNARE-associated domain</fullName>
    </recommendedName>
</protein>
<evidence type="ECO:0008006" key="4">
    <source>
        <dbReference type="Google" id="ProtNLM"/>
    </source>
</evidence>
<proteinExistence type="inferred from homology"/>
<accession>A0A159Z6K0</accession>
<keyword evidence="1" id="KW-0472">Membrane</keyword>
<evidence type="ECO:0000313" key="3">
    <source>
        <dbReference type="Proteomes" id="UP000076128"/>
    </source>
</evidence>
<evidence type="ECO:0000256" key="1">
    <source>
        <dbReference type="RuleBase" id="RU367016"/>
    </source>
</evidence>
<keyword evidence="1" id="KW-1003">Cell membrane</keyword>
<comment type="subcellular location">
    <subcellularLocation>
        <location evidence="1">Cell membrane</location>
        <topology evidence="1">Multi-pass membrane protein</topology>
    </subcellularLocation>
</comment>
<keyword evidence="1" id="KW-1133">Transmembrane helix</keyword>
<keyword evidence="3" id="KW-1185">Reference proteome</keyword>
<dbReference type="PANTHER" id="PTHR30353:SF0">
    <property type="entry name" value="TRANSMEMBRANE PROTEIN"/>
    <property type="match status" value="1"/>
</dbReference>
<name>A0A159Z6K0_9RHOB</name>
<dbReference type="Proteomes" id="UP000076128">
    <property type="component" value="Chromosome"/>
</dbReference>
<feature type="transmembrane region" description="Helical" evidence="1">
    <location>
        <begin position="91"/>
        <end position="115"/>
    </location>
</feature>
<evidence type="ECO:0000313" key="2">
    <source>
        <dbReference type="EMBL" id="AMY70130.1"/>
    </source>
</evidence>
<dbReference type="InterPro" id="IPR032818">
    <property type="entry name" value="DedA-like"/>
</dbReference>
<organism evidence="2 3">
    <name type="scientific">Frigidibacter mobilis</name>
    <dbReference type="NCBI Taxonomy" id="1335048"/>
    <lineage>
        <taxon>Bacteria</taxon>
        <taxon>Pseudomonadati</taxon>
        <taxon>Pseudomonadota</taxon>
        <taxon>Alphaproteobacteria</taxon>
        <taxon>Rhodobacterales</taxon>
        <taxon>Paracoccaceae</taxon>
        <taxon>Frigidibacter</taxon>
    </lineage>
</organism>
<feature type="transmembrane region" description="Helical" evidence="1">
    <location>
        <begin position="127"/>
        <end position="153"/>
    </location>
</feature>
<feature type="transmembrane region" description="Helical" evidence="1">
    <location>
        <begin position="12"/>
        <end position="39"/>
    </location>
</feature>